<feature type="transmembrane region" description="Helical" evidence="1">
    <location>
        <begin position="6"/>
        <end position="26"/>
    </location>
</feature>
<evidence type="ECO:0000256" key="1">
    <source>
        <dbReference type="SAM" id="Phobius"/>
    </source>
</evidence>
<organism evidence="2">
    <name type="scientific">Siphoviridae sp. ctt1f11</name>
    <dbReference type="NCBI Taxonomy" id="2827959"/>
    <lineage>
        <taxon>Viruses</taxon>
        <taxon>Duplodnaviria</taxon>
        <taxon>Heunggongvirae</taxon>
        <taxon>Uroviricota</taxon>
        <taxon>Caudoviricetes</taxon>
    </lineage>
</organism>
<dbReference type="InterPro" id="IPR032111">
    <property type="entry name" value="Clostridium_phage_holin"/>
</dbReference>
<evidence type="ECO:0000313" key="2">
    <source>
        <dbReference type="EMBL" id="DAF48756.1"/>
    </source>
</evidence>
<proteinExistence type="predicted"/>
<feature type="transmembrane region" description="Helical" evidence="1">
    <location>
        <begin position="38"/>
        <end position="57"/>
    </location>
</feature>
<reference evidence="2" key="1">
    <citation type="journal article" date="2021" name="Proc. Natl. Acad. Sci. U.S.A.">
        <title>A Catalog of Tens of Thousands of Viruses from Human Metagenomes Reveals Hidden Associations with Chronic Diseases.</title>
        <authorList>
            <person name="Tisza M.J."/>
            <person name="Buck C.B."/>
        </authorList>
    </citation>
    <scope>NUCLEOTIDE SEQUENCE</scope>
    <source>
        <strain evidence="2">Ctt1f11</strain>
    </source>
</reference>
<keyword evidence="1" id="KW-1133">Transmembrane helix</keyword>
<dbReference type="EMBL" id="BK032573">
    <property type="protein sequence ID" value="DAF48756.1"/>
    <property type="molecule type" value="Genomic_DNA"/>
</dbReference>
<name>A0A8S5SCJ4_9CAUD</name>
<keyword evidence="1" id="KW-0812">Transmembrane</keyword>
<protein>
    <submittedName>
        <fullName evidence="2">Holin</fullName>
    </submittedName>
</protein>
<keyword evidence="1" id="KW-0472">Membrane</keyword>
<accession>A0A8S5SCJ4</accession>
<dbReference type="Pfam" id="PF16079">
    <property type="entry name" value="Phage_holin_5_2"/>
    <property type="match status" value="1"/>
</dbReference>
<sequence>MMSVEVISKMYIPLVLVFCLCIGYILKKFMPTDNKIIPTVLFVVGMVCGVICLGVSFEAIVKGGVTGLAATGFHQMFKQLIEGSKKDDTKEFKMPAPVDENKNINEEAIAENLKRAEVLSDGEEGTNNQYRH</sequence>